<dbReference type="EMBL" id="JACHVQ010000001">
    <property type="protein sequence ID" value="MBB2892195.1"/>
    <property type="molecule type" value="Genomic_DNA"/>
</dbReference>
<dbReference type="Pfam" id="PF05065">
    <property type="entry name" value="Phage_capsid"/>
    <property type="match status" value="1"/>
</dbReference>
<dbReference type="NCBIfam" id="TIGR01554">
    <property type="entry name" value="major_cap_HK97"/>
    <property type="match status" value="1"/>
</dbReference>
<dbReference type="Gene3D" id="3.30.2400.10">
    <property type="entry name" value="Major capsid protein gp5"/>
    <property type="match status" value="1"/>
</dbReference>
<keyword evidence="4" id="KW-1185">Reference proteome</keyword>
<reference evidence="3 4" key="1">
    <citation type="submission" date="2020-08" db="EMBL/GenBank/DDBJ databases">
        <title>Sequencing the genomes of 1000 actinobacteria strains.</title>
        <authorList>
            <person name="Klenk H.-P."/>
        </authorList>
    </citation>
    <scope>NUCLEOTIDE SEQUENCE [LARGE SCALE GENOMIC DNA]</scope>
    <source>
        <strain evidence="3 4">DSM 105369</strain>
    </source>
</reference>
<dbReference type="AlphaFoldDB" id="A0A839NAF1"/>
<evidence type="ECO:0000259" key="2">
    <source>
        <dbReference type="Pfam" id="PF05065"/>
    </source>
</evidence>
<comment type="caution">
    <text evidence="3">The sequence shown here is derived from an EMBL/GenBank/DDBJ whole genome shotgun (WGS) entry which is preliminary data.</text>
</comment>
<dbReference type="Gene3D" id="3.30.2320.10">
    <property type="entry name" value="hypothetical protein PF0899 domain"/>
    <property type="match status" value="1"/>
</dbReference>
<dbReference type="SUPFAM" id="SSF56563">
    <property type="entry name" value="Major capsid protein gp5"/>
    <property type="match status" value="1"/>
</dbReference>
<organism evidence="3 4">
    <name type="scientific">Flexivirga oryzae</name>
    <dbReference type="NCBI Taxonomy" id="1794944"/>
    <lineage>
        <taxon>Bacteria</taxon>
        <taxon>Bacillati</taxon>
        <taxon>Actinomycetota</taxon>
        <taxon>Actinomycetes</taxon>
        <taxon>Micrococcales</taxon>
        <taxon>Dermacoccaceae</taxon>
        <taxon>Flexivirga</taxon>
    </lineage>
</organism>
<feature type="domain" description="Phage capsid-like C-terminal" evidence="2">
    <location>
        <begin position="126"/>
        <end position="380"/>
    </location>
</feature>
<evidence type="ECO:0000313" key="3">
    <source>
        <dbReference type="EMBL" id="MBB2892195.1"/>
    </source>
</evidence>
<gene>
    <name evidence="3" type="ORF">FHU39_002179</name>
</gene>
<dbReference type="InterPro" id="IPR054612">
    <property type="entry name" value="Phage_capsid-like_C"/>
</dbReference>
<name>A0A839NAF1_9MICO</name>
<evidence type="ECO:0000256" key="1">
    <source>
        <dbReference type="ARBA" id="ARBA00004328"/>
    </source>
</evidence>
<comment type="subcellular location">
    <subcellularLocation>
        <location evidence="1">Virion</location>
    </subcellularLocation>
</comment>
<protein>
    <submittedName>
        <fullName evidence="3">HK97 family phage major capsid protein</fullName>
    </submittedName>
</protein>
<sequence length="384" mass="41012">MLTKEQRERRARLLKEGMELCDRARAENRDFTQAEQEKCTANLDAVRQIDAAAEAASKSDDIMEKITGLFTKASDNGAGKVLSFAGMGAKALRTAAERDMPGVGVKALAATGVSLLTEESLIDSPVALGQPASSLLDLIPVKTVDTGRYSYLRQVTRTNLAAPVAAGDLKPTSTYTLTRIEGELNVIAHLSEAIPESWLVDNTELGTFIDSEMNYGLQVEIENQVINGNGTAPQLAGFANVSGIQTVPFATDPVTTCRTAITAVETIGLQAGSFVLNPSDWAAIETLKETGVGYLLEGAGAPIDRIARRLWGVPVAVSNAVPAGTGWLLAKEALMLVSSQVVSLKWAQPRDLFERNQILARCEGRFELAIPRPAGVVKMTLTDA</sequence>
<accession>A0A839NAF1</accession>
<dbReference type="Proteomes" id="UP000559182">
    <property type="component" value="Unassembled WGS sequence"/>
</dbReference>
<evidence type="ECO:0000313" key="4">
    <source>
        <dbReference type="Proteomes" id="UP000559182"/>
    </source>
</evidence>
<proteinExistence type="predicted"/>
<dbReference type="InterPro" id="IPR024455">
    <property type="entry name" value="Phage_capsid"/>
</dbReference>